<feature type="transmembrane region" description="Helical" evidence="1">
    <location>
        <begin position="96"/>
        <end position="116"/>
    </location>
</feature>
<keyword evidence="1" id="KW-0812">Transmembrane</keyword>
<dbReference type="AlphaFoldDB" id="A0A1M5RR62"/>
<reference evidence="2 3" key="1">
    <citation type="submission" date="2016-11" db="EMBL/GenBank/DDBJ databases">
        <authorList>
            <person name="Jaros S."/>
            <person name="Januszkiewicz K."/>
            <person name="Wedrychowicz H."/>
        </authorList>
    </citation>
    <scope>NUCLEOTIDE SEQUENCE [LARGE SCALE GENOMIC DNA]</scope>
    <source>
        <strain evidence="2 3">CGMCC 1.7049</strain>
    </source>
</reference>
<dbReference type="Proteomes" id="UP000199758">
    <property type="component" value="Unassembled WGS sequence"/>
</dbReference>
<feature type="transmembrane region" description="Helical" evidence="1">
    <location>
        <begin position="72"/>
        <end position="90"/>
    </location>
</feature>
<organism evidence="2 3">
    <name type="scientific">Hydrocarboniphaga daqingensis</name>
    <dbReference type="NCBI Taxonomy" id="490188"/>
    <lineage>
        <taxon>Bacteria</taxon>
        <taxon>Pseudomonadati</taxon>
        <taxon>Pseudomonadota</taxon>
        <taxon>Gammaproteobacteria</taxon>
        <taxon>Nevskiales</taxon>
        <taxon>Nevskiaceae</taxon>
        <taxon>Hydrocarboniphaga</taxon>
    </lineage>
</organism>
<evidence type="ECO:0000313" key="3">
    <source>
        <dbReference type="Proteomes" id="UP000199758"/>
    </source>
</evidence>
<dbReference type="OrthoDB" id="7067104at2"/>
<keyword evidence="3" id="KW-1185">Reference proteome</keyword>
<accession>A0A1M5RR62</accession>
<evidence type="ECO:0000256" key="1">
    <source>
        <dbReference type="SAM" id="Phobius"/>
    </source>
</evidence>
<sequence>MSRLLSSLGLLSYVLLAALALLWWAPNFFAVNLHRWPDLDYRYVAATGVPYALLLISVAARQSLMPRFSVQLVFQVVLAGLALFLGIIAFDYLPQAVFFCAMHLLLCAASLLWNLVQYRRELMAWNKRQAALRA</sequence>
<protein>
    <submittedName>
        <fullName evidence="2">Uncharacterized protein</fullName>
    </submittedName>
</protein>
<gene>
    <name evidence="2" type="ORF">SAMN04488068_3151</name>
</gene>
<dbReference type="RefSeq" id="WP_072899110.1">
    <property type="nucleotide sequence ID" value="NZ_FQWZ01000008.1"/>
</dbReference>
<proteinExistence type="predicted"/>
<dbReference type="EMBL" id="FQWZ01000008">
    <property type="protein sequence ID" value="SHH28744.1"/>
    <property type="molecule type" value="Genomic_DNA"/>
</dbReference>
<feature type="transmembrane region" description="Helical" evidence="1">
    <location>
        <begin position="40"/>
        <end position="60"/>
    </location>
</feature>
<evidence type="ECO:0000313" key="2">
    <source>
        <dbReference type="EMBL" id="SHH28744.1"/>
    </source>
</evidence>
<keyword evidence="1" id="KW-0472">Membrane</keyword>
<keyword evidence="1" id="KW-1133">Transmembrane helix</keyword>
<name>A0A1M5RR62_9GAMM</name>